<protein>
    <submittedName>
        <fullName evidence="1">Type 4a pilus biogenesis protein PilO</fullName>
    </submittedName>
</protein>
<dbReference type="InterPro" id="IPR007445">
    <property type="entry name" value="PilO"/>
</dbReference>
<dbReference type="EMBL" id="DVNI01000077">
    <property type="protein sequence ID" value="HIU64357.1"/>
    <property type="molecule type" value="Genomic_DNA"/>
</dbReference>
<organism evidence="1 2">
    <name type="scientific">Candidatus Avacidaminococcus intestinavium</name>
    <dbReference type="NCBI Taxonomy" id="2840684"/>
    <lineage>
        <taxon>Bacteria</taxon>
        <taxon>Bacillati</taxon>
        <taxon>Bacillota</taxon>
        <taxon>Negativicutes</taxon>
        <taxon>Acidaminococcales</taxon>
        <taxon>Acidaminococcaceae</taxon>
        <taxon>Acidaminococcaceae incertae sedis</taxon>
        <taxon>Candidatus Avacidaminococcus</taxon>
    </lineage>
</organism>
<reference evidence="1" key="1">
    <citation type="submission" date="2020-10" db="EMBL/GenBank/DDBJ databases">
        <authorList>
            <person name="Gilroy R."/>
        </authorList>
    </citation>
    <scope>NUCLEOTIDE SEQUENCE</scope>
    <source>
        <strain evidence="1">CHK160-1198</strain>
    </source>
</reference>
<dbReference type="Pfam" id="PF04350">
    <property type="entry name" value="PilO"/>
    <property type="match status" value="1"/>
</dbReference>
<evidence type="ECO:0000313" key="1">
    <source>
        <dbReference type="EMBL" id="HIU64357.1"/>
    </source>
</evidence>
<dbReference type="Proteomes" id="UP000824099">
    <property type="component" value="Unassembled WGS sequence"/>
</dbReference>
<proteinExistence type="predicted"/>
<name>A0A9D1SLT6_9FIRM</name>
<sequence length="195" mass="21679">MKEQLAKISPEMRSVLLLLLAVIVAILVYAQFILPLTLEKENFDNQILMENTKLAAIQTFADKNANYEAYLHKKTLELEVSKQQLPDTVTIPELVAEYSTLAEQTTVVLETLKPPSAVKADKAGLFVIPIKVTLTGDYFNLVKFLQQVEMGKRFTSIQSVDFTANEQGVLTMDADFIVYSLKNPNPPVANASATK</sequence>
<dbReference type="GO" id="GO:0043683">
    <property type="term" value="P:type IV pilus assembly"/>
    <property type="evidence" value="ECO:0007669"/>
    <property type="project" value="InterPro"/>
</dbReference>
<dbReference type="Gene3D" id="3.30.70.60">
    <property type="match status" value="1"/>
</dbReference>
<accession>A0A9D1SLT6</accession>
<evidence type="ECO:0000313" key="2">
    <source>
        <dbReference type="Proteomes" id="UP000824099"/>
    </source>
</evidence>
<dbReference type="AlphaFoldDB" id="A0A9D1SLT6"/>
<dbReference type="GO" id="GO:0043107">
    <property type="term" value="P:type IV pilus-dependent motility"/>
    <property type="evidence" value="ECO:0007669"/>
    <property type="project" value="InterPro"/>
</dbReference>
<comment type="caution">
    <text evidence="1">The sequence shown here is derived from an EMBL/GenBank/DDBJ whole genome shotgun (WGS) entry which is preliminary data.</text>
</comment>
<dbReference type="InterPro" id="IPR014717">
    <property type="entry name" value="Transl_elong_EF1B/ribsomal_bS6"/>
</dbReference>
<gene>
    <name evidence="1" type="primary">pilO</name>
    <name evidence="1" type="ORF">IAB06_04925</name>
</gene>
<reference evidence="1" key="2">
    <citation type="journal article" date="2021" name="PeerJ">
        <title>Extensive microbial diversity within the chicken gut microbiome revealed by metagenomics and culture.</title>
        <authorList>
            <person name="Gilroy R."/>
            <person name="Ravi A."/>
            <person name="Getino M."/>
            <person name="Pursley I."/>
            <person name="Horton D.L."/>
            <person name="Alikhan N.F."/>
            <person name="Baker D."/>
            <person name="Gharbi K."/>
            <person name="Hall N."/>
            <person name="Watson M."/>
            <person name="Adriaenssens E.M."/>
            <person name="Foster-Nyarko E."/>
            <person name="Jarju S."/>
            <person name="Secka A."/>
            <person name="Antonio M."/>
            <person name="Oren A."/>
            <person name="Chaudhuri R.R."/>
            <person name="La Ragione R."/>
            <person name="Hildebrand F."/>
            <person name="Pallen M.J."/>
        </authorList>
    </citation>
    <scope>NUCLEOTIDE SEQUENCE</scope>
    <source>
        <strain evidence="1">CHK160-1198</strain>
    </source>
</reference>